<evidence type="ECO:0000313" key="2">
    <source>
        <dbReference type="EMBL" id="SFK31523.1"/>
    </source>
</evidence>
<dbReference type="AlphaFoldDB" id="A0A1I3YID0"/>
<organism evidence="2 3">
    <name type="scientific">Halobacillus dabanensis</name>
    <dbReference type="NCBI Taxonomy" id="240302"/>
    <lineage>
        <taxon>Bacteria</taxon>
        <taxon>Bacillati</taxon>
        <taxon>Bacillota</taxon>
        <taxon>Bacilli</taxon>
        <taxon>Bacillales</taxon>
        <taxon>Bacillaceae</taxon>
        <taxon>Halobacillus</taxon>
    </lineage>
</organism>
<keyword evidence="1" id="KW-1133">Transmembrane helix</keyword>
<sequence>MKRIVGIFLSFSALLTYIIVESLYDPLAEKITNMNSGVTTVTYNYPVMFWVICAILIITFILGIYLILAKNNYT</sequence>
<dbReference type="EMBL" id="FOSB01000011">
    <property type="protein sequence ID" value="SFK31523.1"/>
    <property type="molecule type" value="Genomic_DNA"/>
</dbReference>
<feature type="transmembrane region" description="Helical" evidence="1">
    <location>
        <begin position="47"/>
        <end position="68"/>
    </location>
</feature>
<keyword evidence="1" id="KW-0472">Membrane</keyword>
<evidence type="ECO:0000256" key="1">
    <source>
        <dbReference type="SAM" id="Phobius"/>
    </source>
</evidence>
<dbReference type="Proteomes" id="UP000183557">
    <property type="component" value="Unassembled WGS sequence"/>
</dbReference>
<keyword evidence="3" id="KW-1185">Reference proteome</keyword>
<name>A0A1I3YID0_HALDA</name>
<evidence type="ECO:0000313" key="3">
    <source>
        <dbReference type="Proteomes" id="UP000183557"/>
    </source>
</evidence>
<reference evidence="3" key="1">
    <citation type="submission" date="2016-10" db="EMBL/GenBank/DDBJ databases">
        <authorList>
            <person name="Varghese N."/>
            <person name="Submissions S."/>
        </authorList>
    </citation>
    <scope>NUCLEOTIDE SEQUENCE [LARGE SCALE GENOMIC DNA]</scope>
    <source>
        <strain evidence="3">CGMCC 1.3704</strain>
    </source>
</reference>
<dbReference type="RefSeq" id="WP_075037670.1">
    <property type="nucleotide sequence ID" value="NZ_FOSB01000011.1"/>
</dbReference>
<proteinExistence type="predicted"/>
<keyword evidence="1" id="KW-0812">Transmembrane</keyword>
<protein>
    <submittedName>
        <fullName evidence="2">Uncharacterized protein</fullName>
    </submittedName>
</protein>
<accession>A0A1I3YID0</accession>
<gene>
    <name evidence="2" type="ORF">SAMN04487936_11119</name>
</gene>
<dbReference type="OrthoDB" id="2923782at2"/>